<name>A0A0H3J868_CLOPA</name>
<feature type="transmembrane region" description="Helical" evidence="8">
    <location>
        <begin position="268"/>
        <end position="297"/>
    </location>
</feature>
<reference evidence="10" key="2">
    <citation type="submission" date="2015-10" db="EMBL/GenBank/DDBJ databases">
        <title>Improved Draft Genome Sequence of Clostridium pasteurianum Strain ATCC 6013 (DSM 525) Using a Hybrid Next-Generation Sequencing Approach.</title>
        <authorList>
            <person name="Pyne M.E."/>
            <person name="Utturkar S.M."/>
            <person name="Brown S.D."/>
            <person name="Moo-Young M."/>
            <person name="Chung D.A."/>
            <person name="Chou P.C."/>
        </authorList>
    </citation>
    <scope>NUCLEOTIDE SEQUENCE</scope>
    <source>
        <strain evidence="10">ATCC 6013</strain>
    </source>
</reference>
<keyword evidence="6 8" id="KW-1133">Transmembrane helix</keyword>
<organism evidence="9 12">
    <name type="scientific">Clostridium pasteurianum DSM 525 = ATCC 6013</name>
    <dbReference type="NCBI Taxonomy" id="1262449"/>
    <lineage>
        <taxon>Bacteria</taxon>
        <taxon>Bacillati</taxon>
        <taxon>Bacillota</taxon>
        <taxon>Clostridia</taxon>
        <taxon>Eubacteriales</taxon>
        <taxon>Clostridiaceae</taxon>
        <taxon>Clostridium</taxon>
    </lineage>
</organism>
<dbReference type="CDD" id="cd06550">
    <property type="entry name" value="TM_ABC_iron-siderophores_like"/>
    <property type="match status" value="1"/>
</dbReference>
<keyword evidence="4" id="KW-1003">Cell membrane</keyword>
<feature type="transmembrane region" description="Helical" evidence="8">
    <location>
        <begin position="176"/>
        <end position="198"/>
    </location>
</feature>
<comment type="subcellular location">
    <subcellularLocation>
        <location evidence="1">Cell membrane</location>
        <topology evidence="1">Multi-pass membrane protein</topology>
    </subcellularLocation>
</comment>
<evidence type="ECO:0000256" key="7">
    <source>
        <dbReference type="ARBA" id="ARBA00023136"/>
    </source>
</evidence>
<dbReference type="EMBL" id="CP009268">
    <property type="protein sequence ID" value="AJA53627.1"/>
    <property type="molecule type" value="Genomic_DNA"/>
</dbReference>
<gene>
    <name evidence="9" type="ORF">CLPA_c35830</name>
    <name evidence="10" type="ORF">CP6013_03605</name>
</gene>
<evidence type="ECO:0000313" key="10">
    <source>
        <dbReference type="EMBL" id="KRU14347.1"/>
    </source>
</evidence>
<accession>A0A0H3J868</accession>
<dbReference type="GeneID" id="93075679"/>
<dbReference type="eggNOG" id="COG0609">
    <property type="taxonomic scope" value="Bacteria"/>
</dbReference>
<keyword evidence="5 8" id="KW-0812">Transmembrane</keyword>
<proteinExistence type="inferred from homology"/>
<dbReference type="SUPFAM" id="SSF81345">
    <property type="entry name" value="ABC transporter involved in vitamin B12 uptake, BtuC"/>
    <property type="match status" value="1"/>
</dbReference>
<evidence type="ECO:0000256" key="4">
    <source>
        <dbReference type="ARBA" id="ARBA00022475"/>
    </source>
</evidence>
<dbReference type="Proteomes" id="UP000028042">
    <property type="component" value="Unassembled WGS sequence"/>
</dbReference>
<dbReference type="InterPro" id="IPR000522">
    <property type="entry name" value="ABC_transptr_permease_BtuC"/>
</dbReference>
<dbReference type="FunFam" id="1.10.3470.10:FF:000001">
    <property type="entry name" value="Vitamin B12 ABC transporter permease BtuC"/>
    <property type="match status" value="1"/>
</dbReference>
<dbReference type="InterPro" id="IPR037294">
    <property type="entry name" value="ABC_BtuC-like"/>
</dbReference>
<keyword evidence="7 8" id="KW-0472">Membrane</keyword>
<dbReference type="Pfam" id="PF01032">
    <property type="entry name" value="FecCD"/>
    <property type="match status" value="1"/>
</dbReference>
<feature type="transmembrane region" description="Helical" evidence="8">
    <location>
        <begin position="309"/>
        <end position="327"/>
    </location>
</feature>
<evidence type="ECO:0000313" key="12">
    <source>
        <dbReference type="Proteomes" id="UP000030905"/>
    </source>
</evidence>
<evidence type="ECO:0000313" key="11">
    <source>
        <dbReference type="Proteomes" id="UP000028042"/>
    </source>
</evidence>
<feature type="transmembrane region" description="Helical" evidence="8">
    <location>
        <begin position="227"/>
        <end position="248"/>
    </location>
</feature>
<evidence type="ECO:0000256" key="2">
    <source>
        <dbReference type="ARBA" id="ARBA00007935"/>
    </source>
</evidence>
<dbReference type="PANTHER" id="PTHR30472:SF70">
    <property type="entry name" value="MOLYBDATE IMPORT SYSTEM PERMEASE PROTEIN MOLB"/>
    <property type="match status" value="1"/>
</dbReference>
<dbReference type="RefSeq" id="WP_003445737.1">
    <property type="nucleotide sequence ID" value="NZ_ANZB01000008.1"/>
</dbReference>
<sequence>MKIINTSKLKSSSTALISNSIANDDIKTKSHKNYLFIALILLPVFAFIISFTIGRYAISIPTLFDIFYSKLFGLKINYPDTLLTVLFKVRIPRILAAMMVGAALSVSGATYQGLFKNPMVSPDILGASAGAGFGAAIAILLSFNIIEIQICAFVFGLIAVSLTYFISSIISKEDNGVLSLVLTGMVISSLCSAFISLIKYVGDPYNKLPEITFWLMGGLSSTTTKNVLFLIIPMVFGLIPIVLLRWNLNVLSLGEEEAKSLGVSTSRVRIIMILCSTLMTSASVAIGGLIGWVGLIIPHLARMIVGPNYRILLPASIFIGSTYLLLVDDVARSLFSMEIPLGILTSLIGAPFFIYLLLRGRRGWI</sequence>
<dbReference type="GO" id="GO:0022857">
    <property type="term" value="F:transmembrane transporter activity"/>
    <property type="evidence" value="ECO:0007669"/>
    <property type="project" value="InterPro"/>
</dbReference>
<dbReference type="GO" id="GO:0033214">
    <property type="term" value="P:siderophore-iron import into cell"/>
    <property type="evidence" value="ECO:0007669"/>
    <property type="project" value="TreeGrafter"/>
</dbReference>
<evidence type="ECO:0000256" key="6">
    <source>
        <dbReference type="ARBA" id="ARBA00022989"/>
    </source>
</evidence>
<dbReference type="PANTHER" id="PTHR30472">
    <property type="entry name" value="FERRIC ENTEROBACTIN TRANSPORT SYSTEM PERMEASE PROTEIN"/>
    <property type="match status" value="1"/>
</dbReference>
<reference evidence="9 12" key="1">
    <citation type="journal article" date="2015" name="Genome Announc.">
        <title>Complete Genome Sequence of the Nitrogen-Fixing and Solvent-Producing Clostridium pasteurianum DSM 525.</title>
        <authorList>
            <person name="Poehlein A."/>
            <person name="Grosse-Honebrink A."/>
            <person name="Zhang Y."/>
            <person name="Minton N.P."/>
            <person name="Daniel R."/>
        </authorList>
    </citation>
    <scope>NUCLEOTIDE SEQUENCE [LARGE SCALE GENOMIC DNA]</scope>
    <source>
        <strain evidence="9">DSM 525</strain>
        <strain evidence="12">DSM 525 / ATCC 6013</strain>
    </source>
</reference>
<comment type="similarity">
    <text evidence="2">Belongs to the binding-protein-dependent transport system permease family. FecCD subfamily.</text>
</comment>
<dbReference type="AlphaFoldDB" id="A0A0H3J868"/>
<evidence type="ECO:0000256" key="1">
    <source>
        <dbReference type="ARBA" id="ARBA00004651"/>
    </source>
</evidence>
<dbReference type="Gene3D" id="1.10.3470.10">
    <property type="entry name" value="ABC transporter involved in vitamin B12 uptake, BtuC"/>
    <property type="match status" value="1"/>
</dbReference>
<keyword evidence="12" id="KW-1185">Reference proteome</keyword>
<feature type="transmembrane region" description="Helical" evidence="8">
    <location>
        <begin position="34"/>
        <end position="54"/>
    </location>
</feature>
<reference evidence="10 11" key="3">
    <citation type="journal article" name="Genome Announc.">
        <title>Improved Draft Genome Sequence of Clostridium pasteurianum Strain ATCC 6013 (DSM 525) Using a Hybrid Next-Generation Sequencing Approach.</title>
        <authorList>
            <person name="Pyne M.E."/>
            <person name="Utturkar S."/>
            <person name="Brown S.D."/>
            <person name="Moo-Young M."/>
            <person name="Chung D.A."/>
            <person name="Chou C.P."/>
        </authorList>
    </citation>
    <scope>NUCLEOTIDE SEQUENCE [LARGE SCALE GENOMIC DNA]</scope>
    <source>
        <strain evidence="10 11">ATCC 6013</strain>
    </source>
</reference>
<dbReference type="KEGG" id="cpae:CPAST_c35830"/>
<evidence type="ECO:0000256" key="8">
    <source>
        <dbReference type="SAM" id="Phobius"/>
    </source>
</evidence>
<feature type="transmembrane region" description="Helical" evidence="8">
    <location>
        <begin position="150"/>
        <end position="170"/>
    </location>
</feature>
<dbReference type="GO" id="GO:0005886">
    <property type="term" value="C:plasma membrane"/>
    <property type="evidence" value="ECO:0007669"/>
    <property type="project" value="UniProtKB-SubCell"/>
</dbReference>
<evidence type="ECO:0000256" key="3">
    <source>
        <dbReference type="ARBA" id="ARBA00022448"/>
    </source>
</evidence>
<dbReference type="Proteomes" id="UP000030905">
    <property type="component" value="Chromosome"/>
</dbReference>
<evidence type="ECO:0000256" key="5">
    <source>
        <dbReference type="ARBA" id="ARBA00022692"/>
    </source>
</evidence>
<protein>
    <submittedName>
        <fullName evidence="10">ABC-type transporter, integral membrane subunit</fullName>
    </submittedName>
    <submittedName>
        <fullName evidence="9">Putative ABC transporter permease protein HI</fullName>
    </submittedName>
</protein>
<feature type="transmembrane region" description="Helical" evidence="8">
    <location>
        <begin position="339"/>
        <end position="358"/>
    </location>
</feature>
<dbReference type="PATRIC" id="fig|1262449.3.peg.2478"/>
<evidence type="ECO:0000313" key="9">
    <source>
        <dbReference type="EMBL" id="AJA53627.1"/>
    </source>
</evidence>
<feature type="transmembrane region" description="Helical" evidence="8">
    <location>
        <begin position="124"/>
        <end position="143"/>
    </location>
</feature>
<dbReference type="KEGG" id="cpat:CLPA_c35830"/>
<keyword evidence="3" id="KW-0813">Transport</keyword>
<dbReference type="EMBL" id="JPGY02000001">
    <property type="protein sequence ID" value="KRU14347.1"/>
    <property type="molecule type" value="Genomic_DNA"/>
</dbReference>